<keyword evidence="2" id="KW-0106">Calcium</keyword>
<dbReference type="GO" id="GO:0005886">
    <property type="term" value="C:plasma membrane"/>
    <property type="evidence" value="ECO:0007669"/>
    <property type="project" value="TreeGrafter"/>
</dbReference>
<dbReference type="Proteomes" id="UP000663879">
    <property type="component" value="Unassembled WGS sequence"/>
</dbReference>
<comment type="caution">
    <text evidence="3">The sequence shown here is derived from an EMBL/GenBank/DDBJ whole genome shotgun (WGS) entry which is preliminary data.</text>
</comment>
<comment type="similarity">
    <text evidence="1 2">Belongs to the phospholipid scramblase family.</text>
</comment>
<dbReference type="Pfam" id="PF03803">
    <property type="entry name" value="Scramblase"/>
    <property type="match status" value="1"/>
</dbReference>
<dbReference type="OrthoDB" id="191150at2759"/>
<comment type="function">
    <text evidence="2">May mediate accelerated ATP-independent bidirectional transbilayer migration of phospholipids upon binding calcium ions that results in a loss of phospholipid asymmetry in the plasma membrane.</text>
</comment>
<evidence type="ECO:0000313" key="3">
    <source>
        <dbReference type="EMBL" id="CAF1124337.1"/>
    </source>
</evidence>
<dbReference type="InterPro" id="IPR005552">
    <property type="entry name" value="Scramblase"/>
</dbReference>
<accession>A0A814QTA4</accession>
<keyword evidence="2" id="KW-0564">Palmitate</keyword>
<reference evidence="3" key="1">
    <citation type="submission" date="2021-02" db="EMBL/GenBank/DDBJ databases">
        <authorList>
            <person name="Nowell W R."/>
        </authorList>
    </citation>
    <scope>NUCLEOTIDE SEQUENCE</scope>
    <source>
        <strain evidence="3">Ploen Becks lab</strain>
    </source>
</reference>
<name>A0A814QTA4_9BILA</name>
<evidence type="ECO:0000256" key="2">
    <source>
        <dbReference type="RuleBase" id="RU363116"/>
    </source>
</evidence>
<keyword evidence="4" id="KW-1185">Reference proteome</keyword>
<dbReference type="GO" id="GO:0017128">
    <property type="term" value="F:phospholipid scramblase activity"/>
    <property type="evidence" value="ECO:0007669"/>
    <property type="project" value="InterPro"/>
</dbReference>
<evidence type="ECO:0000313" key="4">
    <source>
        <dbReference type="Proteomes" id="UP000663879"/>
    </source>
</evidence>
<feature type="non-terminal residue" evidence="3">
    <location>
        <position position="1"/>
    </location>
</feature>
<dbReference type="PANTHER" id="PTHR23248">
    <property type="entry name" value="PHOSPHOLIPID SCRAMBLASE-RELATED"/>
    <property type="match status" value="1"/>
</dbReference>
<dbReference type="PANTHER" id="PTHR23248:SF63">
    <property type="entry name" value="PHOSPHOLIPID SCRAMBLASE"/>
    <property type="match status" value="1"/>
</dbReference>
<protein>
    <recommendedName>
        <fullName evidence="2">Phospholipid scramblase</fullName>
    </recommendedName>
</protein>
<evidence type="ECO:0000256" key="1">
    <source>
        <dbReference type="ARBA" id="ARBA00005350"/>
    </source>
</evidence>
<dbReference type="EMBL" id="CAJNOC010009060">
    <property type="protein sequence ID" value="CAF1124337.1"/>
    <property type="molecule type" value="Genomic_DNA"/>
</dbReference>
<keyword evidence="2" id="KW-0449">Lipoprotein</keyword>
<dbReference type="AlphaFoldDB" id="A0A814QTA4"/>
<proteinExistence type="inferred from homology"/>
<organism evidence="3 4">
    <name type="scientific">Brachionus calyciflorus</name>
    <dbReference type="NCBI Taxonomy" id="104777"/>
    <lineage>
        <taxon>Eukaryota</taxon>
        <taxon>Metazoa</taxon>
        <taxon>Spiralia</taxon>
        <taxon>Gnathifera</taxon>
        <taxon>Rotifera</taxon>
        <taxon>Eurotatoria</taxon>
        <taxon>Monogononta</taxon>
        <taxon>Pseudotrocha</taxon>
        <taxon>Ploima</taxon>
        <taxon>Brachionidae</taxon>
        <taxon>Brachionus</taxon>
    </lineage>
</organism>
<comment type="cofactor">
    <cofactor evidence="2">
        <name>Ca(2+)</name>
        <dbReference type="ChEBI" id="CHEBI:29108"/>
    </cofactor>
</comment>
<gene>
    <name evidence="3" type="ORF">OXX778_LOCUS22187</name>
</gene>
<sequence>NVQFLSIKYLESDACMRICCGTQRSFTIHVVDATNQEVIRVSREFKFCAGNSCCAGCCDCCAHEITVSSPDGSVFGYVKQKGSFIRPKFDILDESHEPVLKLEGPFCILDGPCFPGNQQFRLLTLDGKTQIGKLQKEYAGFVREMVSSADRFGIEFPVDLSVKTKATLIGALFLIDFMFFERKQK</sequence>